<keyword evidence="1" id="KW-1133">Transmembrane helix</keyword>
<evidence type="ECO:0000313" key="2">
    <source>
        <dbReference type="EMBL" id="HJB28629.1"/>
    </source>
</evidence>
<organism evidence="2 3">
    <name type="scientific">Candidatus Blautia faecavium</name>
    <dbReference type="NCBI Taxonomy" id="2838487"/>
    <lineage>
        <taxon>Bacteria</taxon>
        <taxon>Bacillati</taxon>
        <taxon>Bacillota</taxon>
        <taxon>Clostridia</taxon>
        <taxon>Lachnospirales</taxon>
        <taxon>Lachnospiraceae</taxon>
        <taxon>Blautia</taxon>
    </lineage>
</organism>
<feature type="transmembrane region" description="Helical" evidence="1">
    <location>
        <begin position="82"/>
        <end position="102"/>
    </location>
</feature>
<reference evidence="2" key="2">
    <citation type="submission" date="2021-04" db="EMBL/GenBank/DDBJ databases">
        <authorList>
            <person name="Gilroy R."/>
        </authorList>
    </citation>
    <scope>NUCLEOTIDE SEQUENCE</scope>
    <source>
        <strain evidence="2">ChiSjej1B19-5720</strain>
    </source>
</reference>
<gene>
    <name evidence="2" type="ORF">IAA06_07520</name>
</gene>
<accession>A0A9D2LT91</accession>
<feature type="transmembrane region" description="Helical" evidence="1">
    <location>
        <begin position="114"/>
        <end position="138"/>
    </location>
</feature>
<comment type="caution">
    <text evidence="2">The sequence shown here is derived from an EMBL/GenBank/DDBJ whole genome shotgun (WGS) entry which is preliminary data.</text>
</comment>
<dbReference type="PROSITE" id="PS51257">
    <property type="entry name" value="PROKAR_LIPOPROTEIN"/>
    <property type="match status" value="1"/>
</dbReference>
<dbReference type="Proteomes" id="UP000823842">
    <property type="component" value="Unassembled WGS sequence"/>
</dbReference>
<reference evidence="2" key="1">
    <citation type="journal article" date="2021" name="PeerJ">
        <title>Extensive microbial diversity within the chicken gut microbiome revealed by metagenomics and culture.</title>
        <authorList>
            <person name="Gilroy R."/>
            <person name="Ravi A."/>
            <person name="Getino M."/>
            <person name="Pursley I."/>
            <person name="Horton D.L."/>
            <person name="Alikhan N.F."/>
            <person name="Baker D."/>
            <person name="Gharbi K."/>
            <person name="Hall N."/>
            <person name="Watson M."/>
            <person name="Adriaenssens E.M."/>
            <person name="Foster-Nyarko E."/>
            <person name="Jarju S."/>
            <person name="Secka A."/>
            <person name="Antonio M."/>
            <person name="Oren A."/>
            <person name="Chaudhuri R.R."/>
            <person name="La Ragione R."/>
            <person name="Hildebrand F."/>
            <person name="Pallen M.J."/>
        </authorList>
    </citation>
    <scope>NUCLEOTIDE SEQUENCE</scope>
    <source>
        <strain evidence="2">ChiSjej1B19-5720</strain>
    </source>
</reference>
<dbReference type="Pfam" id="PF13346">
    <property type="entry name" value="ABC2_membrane_5"/>
    <property type="match status" value="1"/>
</dbReference>
<proteinExistence type="predicted"/>
<feature type="transmembrane region" description="Helical" evidence="1">
    <location>
        <begin position="145"/>
        <end position="167"/>
    </location>
</feature>
<protein>
    <submittedName>
        <fullName evidence="2">ABC-2 transporter permease</fullName>
    </submittedName>
</protein>
<sequence>MKGLLLKDFYIVRAVAALMGIVFIVIGACMSYIVTPWVLTVIATVMLGMIVTSTINVDKTSGWIRNVMAMPVSRRTFISSKYILYLILSLTGLVFGTFFGFIANLLLGGNAEEAGIFICTSLTMTLLAGSIVLPFYFLMDETKSIIGMILAYPATAGIFILFIMTLGDRPFTYGLIILLGAAAFLLSWCISVKILSQKDL</sequence>
<feature type="transmembrane region" description="Helical" evidence="1">
    <location>
        <begin position="173"/>
        <end position="195"/>
    </location>
</feature>
<evidence type="ECO:0000256" key="1">
    <source>
        <dbReference type="SAM" id="Phobius"/>
    </source>
</evidence>
<name>A0A9D2LT91_9FIRM</name>
<dbReference type="AlphaFoldDB" id="A0A9D2LT91"/>
<evidence type="ECO:0000313" key="3">
    <source>
        <dbReference type="Proteomes" id="UP000823842"/>
    </source>
</evidence>
<keyword evidence="1" id="KW-0812">Transmembrane</keyword>
<feature type="transmembrane region" description="Helical" evidence="1">
    <location>
        <begin position="12"/>
        <end position="33"/>
    </location>
</feature>
<dbReference type="EMBL" id="DWYZ01000146">
    <property type="protein sequence ID" value="HJB28629.1"/>
    <property type="molecule type" value="Genomic_DNA"/>
</dbReference>
<dbReference type="PANTHER" id="PTHR41309:SF2">
    <property type="entry name" value="MEMBRANE PROTEIN"/>
    <property type="match status" value="1"/>
</dbReference>
<dbReference type="PANTHER" id="PTHR41309">
    <property type="entry name" value="MEMBRANE PROTEIN-RELATED"/>
    <property type="match status" value="1"/>
</dbReference>
<feature type="transmembrane region" description="Helical" evidence="1">
    <location>
        <begin position="39"/>
        <end position="57"/>
    </location>
</feature>
<dbReference type="InterPro" id="IPR025699">
    <property type="entry name" value="ABC2_memb-like"/>
</dbReference>
<keyword evidence="1" id="KW-0472">Membrane</keyword>